<accession>A0A7W7LIT1</accession>
<gene>
    <name evidence="1" type="ORF">FHS38_006471</name>
</gene>
<evidence type="ECO:0000313" key="2">
    <source>
        <dbReference type="Proteomes" id="UP000556436"/>
    </source>
</evidence>
<dbReference type="Pfam" id="PF13560">
    <property type="entry name" value="HTH_31"/>
    <property type="match status" value="1"/>
</dbReference>
<protein>
    <recommendedName>
        <fullName evidence="3">HTH cro/C1-type domain-containing protein</fullName>
    </recommendedName>
</protein>
<dbReference type="Proteomes" id="UP000556436">
    <property type="component" value="Unassembled WGS sequence"/>
</dbReference>
<comment type="caution">
    <text evidence="1">The sequence shown here is derived from an EMBL/GenBank/DDBJ whole genome shotgun (WGS) entry which is preliminary data.</text>
</comment>
<dbReference type="RefSeq" id="WP_184739552.1">
    <property type="nucleotide sequence ID" value="NZ_BMRW01000017.1"/>
</dbReference>
<evidence type="ECO:0000313" key="1">
    <source>
        <dbReference type="EMBL" id="MBB4890386.1"/>
    </source>
</evidence>
<name>A0A7W7LIT1_STRNE</name>
<dbReference type="EMBL" id="JACHJG010000019">
    <property type="protein sequence ID" value="MBB4890386.1"/>
    <property type="molecule type" value="Genomic_DNA"/>
</dbReference>
<keyword evidence="2" id="KW-1185">Reference proteome</keyword>
<sequence>MARPEKAIDYTVVEVGEFAAYLRAQRAASGRTYAGLAEGALCSRATLKRAASGGSRPPDWKTVCEYLHGCGHGDLEEARLLYERALYAAAAAARDARRTTVVPKPQFVRDLGDLSGALRDAYRRAGSPPVREMEYWAGPGRLPHSTAHAVIKGRAVPKTVHTYIAFLEACEITGSALVPWFAAWVKVYGPGRIPPVMIPATVGEAYFAWWASVKVPPEEETTQVLAASGNEIVNGSQRLTSVLRLIGTDESGLGVAA</sequence>
<reference evidence="1 2" key="1">
    <citation type="submission" date="2020-08" db="EMBL/GenBank/DDBJ databases">
        <title>Genomic Encyclopedia of Type Strains, Phase III (KMG-III): the genomes of soil and plant-associated and newly described type strains.</title>
        <authorList>
            <person name="Whitman W."/>
        </authorList>
    </citation>
    <scope>NUCLEOTIDE SEQUENCE [LARGE SCALE GENOMIC DNA]</scope>
    <source>
        <strain evidence="1 2">CECT 3265</strain>
    </source>
</reference>
<organism evidence="1 2">
    <name type="scientific">Streptomyces netropsis</name>
    <name type="common">Streptoverticillium netropsis</name>
    <dbReference type="NCBI Taxonomy" id="55404"/>
    <lineage>
        <taxon>Bacteria</taxon>
        <taxon>Bacillati</taxon>
        <taxon>Actinomycetota</taxon>
        <taxon>Actinomycetes</taxon>
        <taxon>Kitasatosporales</taxon>
        <taxon>Streptomycetaceae</taxon>
        <taxon>Streptomyces</taxon>
    </lineage>
</organism>
<dbReference type="AlphaFoldDB" id="A0A7W7LIT1"/>
<proteinExistence type="predicted"/>
<evidence type="ECO:0008006" key="3">
    <source>
        <dbReference type="Google" id="ProtNLM"/>
    </source>
</evidence>